<dbReference type="SUPFAM" id="SSF52540">
    <property type="entry name" value="P-loop containing nucleoside triphosphate hydrolases"/>
    <property type="match status" value="1"/>
</dbReference>
<dbReference type="PANTHER" id="PTHR30591">
    <property type="entry name" value="RECBCD ENZYME SUBUNIT RECC"/>
    <property type="match status" value="1"/>
</dbReference>
<dbReference type="EMBL" id="CP030759">
    <property type="protein sequence ID" value="AXA35749.1"/>
    <property type="molecule type" value="Genomic_DNA"/>
</dbReference>
<evidence type="ECO:0000256" key="2">
    <source>
        <dbReference type="ARBA" id="ARBA00022741"/>
    </source>
</evidence>
<dbReference type="Proteomes" id="UP000262583">
    <property type="component" value="Chromosome"/>
</dbReference>
<keyword evidence="6" id="KW-0269">Exonuclease</keyword>
<evidence type="ECO:0000259" key="11">
    <source>
        <dbReference type="Pfam" id="PF12705"/>
    </source>
</evidence>
<dbReference type="InterPro" id="IPR027417">
    <property type="entry name" value="P-loop_NTPase"/>
</dbReference>
<dbReference type="Pfam" id="PF12705">
    <property type="entry name" value="PDDEXK_1"/>
    <property type="match status" value="1"/>
</dbReference>
<dbReference type="GO" id="GO:0004527">
    <property type="term" value="F:exonuclease activity"/>
    <property type="evidence" value="ECO:0007669"/>
    <property type="project" value="UniProtKB-KW"/>
</dbReference>
<dbReference type="Gene3D" id="3.40.50.300">
    <property type="entry name" value="P-loop containing nucleotide triphosphate hydrolases"/>
    <property type="match status" value="1"/>
</dbReference>
<evidence type="ECO:0000256" key="3">
    <source>
        <dbReference type="ARBA" id="ARBA00022763"/>
    </source>
</evidence>
<reference evidence="12 13" key="1">
    <citation type="submission" date="2018-05" db="EMBL/GenBank/DDBJ databases">
        <title>A metagenomic window into the 2 km-deep terrestrial subsurface aquifer revealed taxonomically and functionally diverse microbial community comprising novel uncultured bacterial lineages.</title>
        <authorList>
            <person name="Kadnikov V.V."/>
            <person name="Mardanov A.V."/>
            <person name="Beletsky A.V."/>
            <person name="Banks D."/>
            <person name="Pimenov N.V."/>
            <person name="Frank Y.A."/>
            <person name="Karnachuk O.V."/>
            <person name="Ravin N.V."/>
        </authorList>
    </citation>
    <scope>NUCLEOTIDE SEQUENCE [LARGE SCALE GENOMIC DNA]</scope>
    <source>
        <strain evidence="12">BY</strain>
    </source>
</reference>
<keyword evidence="4" id="KW-0378">Hydrolase</keyword>
<sequence>MIQLYDRRSSFQRRMLYEQELANLPSHASPLIVVKTKSIARTVARKIARSYGRGLTQFVLSLKEFEDRLLEGAEEKPIDPPQLAIWIRELFKHQPDMFSALNQVSGAPFPLLAHGMLRRLSQEIMELLSGDDSVSHDNSSDLIPLKNLAELVREQLAKTGIELRPALLKRRAEKLTNEELLGVVSPASRIVFDFFDSFDPWLWRLFERVSTLPISFEVLLDFDPAEEASKFPHLARIWDDLLRLSHSQGAPSGRVSLEPIIEPQPIIECYCANSREEEVRAIAEYLRAELDRHSEGVFPFEEYMVCFPNLAEYAPLVRSVFREVGVPYHLARWREFQGSAMWHTLQLLAEIAGDPMSKGETQEAIEALLRLRIVLGEFWTTSPVGLFRRCANFVGRWDDLNGFCERLSKQLAAAGRQASENEDEEDDGGTGPSGFFKDETNRHRVSELLEALNDLNNWLAELRKERTFEEWEHLLTGRFLPIAAAAPKNLGGYAPSGSHIWQGLSVESFWYFRESVRQFLRLLSRLRSVYTQVTDKMGLHTDDGNSARLRFPELIELVDFIGREERVADRTQYVGGFPVVGAFEVVANAPRVLIVGGLVETEFPSSPTNVLSVWSRAVLAQRCEEHLSSQRYLFSKFLKNPRDRVILFWPRFREHDEEFVPSQFLADYDLIASARSVEELKKELRARSVGVRESALSADLRGENLLKKVVRNVAVASVAEQTRQGSVESIFHSRILDRELVERLANAARTHRFSPSSLTWLSKCPRQFFFRRVLRVERTVLEEDVRQSYFIGNVVHRALANFVMNWDWDVDPTIQDEQKAMELLETSLRQIAQEESLSDFDIALLRLELLGEDAWAEESRNLGYLGAFLKAEQQLRAERNARIESVCVEQPFPGPASDQKHALPELSGELSLNDTPGCLVDRILVSGRIDRVDKVHTDKATYWLVVDYKTSSRVPPTADMRNGLELQIPVYVLVLMQSGWPCDGGYFYKLARDRGDTFETYFIPKSVLEGLGRNRQKTHGVEDKEFEDGLSSTKRRLAEIVGWLYQGLFYPDSTADKACKNCAYRYKICRLTRQELARIKLSGASGE</sequence>
<evidence type="ECO:0000256" key="7">
    <source>
        <dbReference type="ARBA" id="ARBA00022840"/>
    </source>
</evidence>
<dbReference type="GO" id="GO:0006281">
    <property type="term" value="P:DNA repair"/>
    <property type="evidence" value="ECO:0007669"/>
    <property type="project" value="UniProtKB-KW"/>
</dbReference>
<organism evidence="12 13">
    <name type="scientific">Sumerlaea chitinivorans</name>
    <dbReference type="NCBI Taxonomy" id="2250252"/>
    <lineage>
        <taxon>Bacteria</taxon>
        <taxon>Candidatus Sumerlaeota</taxon>
        <taxon>Candidatus Sumerlaeia</taxon>
        <taxon>Candidatus Sumerlaeales</taxon>
        <taxon>Candidatus Sumerlaeaceae</taxon>
        <taxon>Candidatus Sumerlaea</taxon>
    </lineage>
</organism>
<accession>A0A2Z4Y431</accession>
<dbReference type="InterPro" id="IPR011604">
    <property type="entry name" value="PDDEXK-like_dom_sf"/>
</dbReference>
<dbReference type="PANTHER" id="PTHR30591:SF1">
    <property type="entry name" value="RECBCD ENZYME SUBUNIT RECC"/>
    <property type="match status" value="1"/>
</dbReference>
<gene>
    <name evidence="12" type="ORF">BRCON_0972</name>
</gene>
<dbReference type="Gene3D" id="3.90.320.10">
    <property type="match status" value="1"/>
</dbReference>
<dbReference type="GO" id="GO:0006310">
    <property type="term" value="P:DNA recombination"/>
    <property type="evidence" value="ECO:0007669"/>
    <property type="project" value="TreeGrafter"/>
</dbReference>
<protein>
    <submittedName>
        <fullName evidence="12">ATP-dependent nuclease, subunit B</fullName>
    </submittedName>
</protein>
<keyword evidence="5" id="KW-0347">Helicase</keyword>
<feature type="region of interest" description="Disordered" evidence="10">
    <location>
        <begin position="415"/>
        <end position="438"/>
    </location>
</feature>
<dbReference type="GO" id="GO:0004386">
    <property type="term" value="F:helicase activity"/>
    <property type="evidence" value="ECO:0007669"/>
    <property type="project" value="UniProtKB-KW"/>
</dbReference>
<dbReference type="GO" id="GO:0005524">
    <property type="term" value="F:ATP binding"/>
    <property type="evidence" value="ECO:0007669"/>
    <property type="project" value="UniProtKB-KW"/>
</dbReference>
<keyword evidence="9" id="KW-0234">DNA repair</keyword>
<evidence type="ECO:0000313" key="13">
    <source>
        <dbReference type="Proteomes" id="UP000262583"/>
    </source>
</evidence>
<keyword evidence="2" id="KW-0547">Nucleotide-binding</keyword>
<evidence type="ECO:0000256" key="8">
    <source>
        <dbReference type="ARBA" id="ARBA00023125"/>
    </source>
</evidence>
<dbReference type="AlphaFoldDB" id="A0A2Z4Y431"/>
<keyword evidence="3" id="KW-0227">DNA damage</keyword>
<name>A0A2Z4Y431_SUMC1</name>
<evidence type="ECO:0000256" key="4">
    <source>
        <dbReference type="ARBA" id="ARBA00022801"/>
    </source>
</evidence>
<keyword evidence="1" id="KW-0540">Nuclease</keyword>
<keyword evidence="7" id="KW-0067">ATP-binding</keyword>
<feature type="domain" description="PD-(D/E)XK endonuclease-like" evidence="11">
    <location>
        <begin position="752"/>
        <end position="1065"/>
    </location>
</feature>
<keyword evidence="8" id="KW-0238">DNA-binding</keyword>
<proteinExistence type="predicted"/>
<evidence type="ECO:0000256" key="1">
    <source>
        <dbReference type="ARBA" id="ARBA00022722"/>
    </source>
</evidence>
<dbReference type="KEGG" id="schv:BRCON_0972"/>
<dbReference type="GO" id="GO:0003677">
    <property type="term" value="F:DNA binding"/>
    <property type="evidence" value="ECO:0007669"/>
    <property type="project" value="UniProtKB-KW"/>
</dbReference>
<evidence type="ECO:0000256" key="6">
    <source>
        <dbReference type="ARBA" id="ARBA00022839"/>
    </source>
</evidence>
<evidence type="ECO:0000256" key="10">
    <source>
        <dbReference type="SAM" id="MobiDB-lite"/>
    </source>
</evidence>
<evidence type="ECO:0000256" key="9">
    <source>
        <dbReference type="ARBA" id="ARBA00023204"/>
    </source>
</evidence>
<evidence type="ECO:0000256" key="5">
    <source>
        <dbReference type="ARBA" id="ARBA00022806"/>
    </source>
</evidence>
<evidence type="ECO:0000313" key="12">
    <source>
        <dbReference type="EMBL" id="AXA35749.1"/>
    </source>
</evidence>
<dbReference type="InterPro" id="IPR038726">
    <property type="entry name" value="PDDEXK_AddAB-type"/>
</dbReference>